<organism evidence="2 3">
    <name type="scientific">Teredinibacter turnerae (strain ATCC 39867 / T7901)</name>
    <dbReference type="NCBI Taxonomy" id="377629"/>
    <lineage>
        <taxon>Bacteria</taxon>
        <taxon>Pseudomonadati</taxon>
        <taxon>Pseudomonadota</taxon>
        <taxon>Gammaproteobacteria</taxon>
        <taxon>Cellvibrionales</taxon>
        <taxon>Cellvibrionaceae</taxon>
        <taxon>Teredinibacter</taxon>
    </lineage>
</organism>
<feature type="domain" description="CinA C-terminal" evidence="1">
    <location>
        <begin position="11"/>
        <end position="162"/>
    </location>
</feature>
<dbReference type="InterPro" id="IPR036653">
    <property type="entry name" value="CinA-like_C"/>
</dbReference>
<proteinExistence type="predicted"/>
<accession>C5BMR2</accession>
<dbReference type="Proteomes" id="UP000009080">
    <property type="component" value="Chromosome"/>
</dbReference>
<dbReference type="STRING" id="377629.TERTU_2824"/>
<name>C5BMR2_TERTT</name>
<dbReference type="EMBL" id="CP001614">
    <property type="protein sequence ID" value="ACR12632.1"/>
    <property type="molecule type" value="Genomic_DNA"/>
</dbReference>
<protein>
    <submittedName>
        <fullName evidence="2">Competence damage-inducible protein A</fullName>
    </submittedName>
</protein>
<dbReference type="HOGENOM" id="CLU_030805_1_1_6"/>
<dbReference type="OrthoDB" id="9801454at2"/>
<dbReference type="RefSeq" id="WP_015818744.1">
    <property type="nucleotide sequence ID" value="NC_012997.1"/>
</dbReference>
<dbReference type="Pfam" id="PF02464">
    <property type="entry name" value="CinA"/>
    <property type="match status" value="1"/>
</dbReference>
<dbReference type="AlphaFoldDB" id="C5BMR2"/>
<evidence type="ECO:0000313" key="3">
    <source>
        <dbReference type="Proteomes" id="UP000009080"/>
    </source>
</evidence>
<keyword evidence="3" id="KW-1185">Reference proteome</keyword>
<dbReference type="eggNOG" id="COG1546">
    <property type="taxonomic scope" value="Bacteria"/>
</dbReference>
<dbReference type="NCBIfam" id="TIGR00199">
    <property type="entry name" value="PncC_domain"/>
    <property type="match status" value="1"/>
</dbReference>
<evidence type="ECO:0000313" key="2">
    <source>
        <dbReference type="EMBL" id="ACR12632.1"/>
    </source>
</evidence>
<dbReference type="SUPFAM" id="SSF142433">
    <property type="entry name" value="CinA-like"/>
    <property type="match status" value="1"/>
</dbReference>
<dbReference type="Gene3D" id="3.90.950.20">
    <property type="entry name" value="CinA-like"/>
    <property type="match status" value="1"/>
</dbReference>
<reference evidence="2 3" key="1">
    <citation type="journal article" date="2009" name="PLoS ONE">
        <title>The complete genome of Teredinibacter turnerae T7901: an intracellular endosymbiont of marine wood-boring bivalves (shipworms).</title>
        <authorList>
            <person name="Yang J.C."/>
            <person name="Madupu R."/>
            <person name="Durkin A.S."/>
            <person name="Ekborg N.A."/>
            <person name="Pedamallu C.S."/>
            <person name="Hostetler J.B."/>
            <person name="Radune D."/>
            <person name="Toms B.S."/>
            <person name="Henrissat B."/>
            <person name="Coutinho P.M."/>
            <person name="Schwarz S."/>
            <person name="Field L."/>
            <person name="Trindade-Silva A.E."/>
            <person name="Soares C.A.G."/>
            <person name="Elshahawi S."/>
            <person name="Hanora A."/>
            <person name="Schmidt E.W."/>
            <person name="Haygood M.G."/>
            <person name="Posfai J."/>
            <person name="Benner J."/>
            <person name="Madinger C."/>
            <person name="Nove J."/>
            <person name="Anton B."/>
            <person name="Chaudhary K."/>
            <person name="Foster J."/>
            <person name="Holman A."/>
            <person name="Kumar S."/>
            <person name="Lessard P.A."/>
            <person name="Luyten Y.A."/>
            <person name="Slatko B."/>
            <person name="Wood N."/>
            <person name="Wu B."/>
            <person name="Teplitski M."/>
            <person name="Mougous J.D."/>
            <person name="Ward N."/>
            <person name="Eisen J.A."/>
            <person name="Badger J.H."/>
            <person name="Distel D.L."/>
        </authorList>
    </citation>
    <scope>NUCLEOTIDE SEQUENCE [LARGE SCALE GENOMIC DNA]</scope>
    <source>
        <strain evidence="3">ATCC 39867 / T7901</strain>
    </source>
</reference>
<evidence type="ECO:0000259" key="1">
    <source>
        <dbReference type="Pfam" id="PF02464"/>
    </source>
</evidence>
<gene>
    <name evidence="2" type="ordered locus">TERTU_2824</name>
</gene>
<sequence>MKTDLTAQTLQLSKTLGTLLANAGERVTFAESCTGGSLAQAVTEIPGSSGWFDLGLVTYSNAMKQSLLGVSKGLLERHGAVSESVVVAMARGALAASGATLAAATSGIAGPDGGTDQKPVGTVCFAWGAAGDLRSSTQLFNGDRGEVRVQATNYALRVLLDYLQQKYRSTTV</sequence>
<dbReference type="InterPro" id="IPR008136">
    <property type="entry name" value="CinA_C"/>
</dbReference>
<dbReference type="KEGG" id="ttu:TERTU_2824"/>